<evidence type="ECO:0000313" key="5">
    <source>
        <dbReference type="Proteomes" id="UP000245212"/>
    </source>
</evidence>
<dbReference type="Proteomes" id="UP000245212">
    <property type="component" value="Unassembled WGS sequence"/>
</dbReference>
<dbReference type="SUPFAM" id="SSF56954">
    <property type="entry name" value="Outer membrane efflux proteins (OEP)"/>
    <property type="match status" value="1"/>
</dbReference>
<evidence type="ECO:0000256" key="1">
    <source>
        <dbReference type="ARBA" id="ARBA00007613"/>
    </source>
</evidence>
<dbReference type="GO" id="GO:0005886">
    <property type="term" value="C:plasma membrane"/>
    <property type="evidence" value="ECO:0007669"/>
    <property type="project" value="UniProtKB-SubCell"/>
</dbReference>
<dbReference type="AlphaFoldDB" id="A0A2V1K6S6"/>
<feature type="chain" id="PRO_5015798450" evidence="2">
    <location>
        <begin position="25"/>
        <end position="486"/>
    </location>
</feature>
<dbReference type="PROSITE" id="PS51257">
    <property type="entry name" value="PROKAR_LIPOPROTEIN"/>
    <property type="match status" value="1"/>
</dbReference>
<keyword evidence="2" id="KW-0449">Lipoprotein</keyword>
<dbReference type="NCBIfam" id="TIGR01845">
    <property type="entry name" value="outer_NodT"/>
    <property type="match status" value="1"/>
</dbReference>
<keyword evidence="2" id="KW-1134">Transmembrane beta strand</keyword>
<dbReference type="EMBL" id="QETA01000001">
    <property type="protein sequence ID" value="PWF24672.1"/>
    <property type="molecule type" value="Genomic_DNA"/>
</dbReference>
<keyword evidence="2" id="KW-0812">Transmembrane</keyword>
<dbReference type="GO" id="GO:0015562">
    <property type="term" value="F:efflux transmembrane transporter activity"/>
    <property type="evidence" value="ECO:0007669"/>
    <property type="project" value="InterPro"/>
</dbReference>
<dbReference type="InterPro" id="IPR010131">
    <property type="entry name" value="MdtP/NodT-like"/>
</dbReference>
<dbReference type="RefSeq" id="WP_109060077.1">
    <property type="nucleotide sequence ID" value="NZ_QETA01000001.1"/>
</dbReference>
<name>A0A2V1K6S6_9BURK</name>
<dbReference type="PANTHER" id="PTHR30203:SF32">
    <property type="entry name" value="CATION EFFLUX SYSTEM PROTEIN CUSC"/>
    <property type="match status" value="1"/>
</dbReference>
<keyword evidence="2" id="KW-0732">Signal</keyword>
<gene>
    <name evidence="4" type="ORF">DD235_00265</name>
</gene>
<organism evidence="4 5">
    <name type="scientific">Corticimicrobacter populi</name>
    <dbReference type="NCBI Taxonomy" id="2175229"/>
    <lineage>
        <taxon>Bacteria</taxon>
        <taxon>Pseudomonadati</taxon>
        <taxon>Pseudomonadota</taxon>
        <taxon>Betaproteobacteria</taxon>
        <taxon>Burkholderiales</taxon>
        <taxon>Alcaligenaceae</taxon>
        <taxon>Corticimicrobacter</taxon>
    </lineage>
</organism>
<feature type="signal peptide" evidence="2">
    <location>
        <begin position="1"/>
        <end position="24"/>
    </location>
</feature>
<sequence>MSKTVYHIAATCSLLFLSACASMAPEYQRPAMPVAGHWAGEDDAPAPGGGHAAELPWRQVFADARLQRLIELALRHNRDLQVAVLNIEKARAQYRIQRASLLPQIEAAGSGTAQRTPAATSVTGESGVSHTYGLEVGLASYELDLFGRVRSLRDEALQSYLATEETRRSVHIALVAEVADAWLALVTDRQLLQLAERTLASREGAYALQQARAEEGNASQLDLRQAEREMEQARAQALSATQQAALDANALELLVGLPLDASLLPEADVDLDTVLGTREIPAGLPSAMLQARPDILAAEHRLMAANAHIGAARAAFFPMISLTAATGRGSDALSSLFDAGGRTWRFVPQITLPIFTGGRLQAELEVSEADRRIAVAEYEQTIQTAFREVADALARRSTADATVQAQSKRAQAAAEVDELVRLRYDTGVSDYLEVLDAQRTLYAAQQDRLQAEQARQGSLVSLYRALGGGWLAQGQTDSAAAGPSGG</sequence>
<keyword evidence="2" id="KW-0472">Membrane</keyword>
<proteinExistence type="inferred from homology"/>
<keyword evidence="2" id="KW-0564">Palmitate</keyword>
<dbReference type="Gene3D" id="2.20.200.10">
    <property type="entry name" value="Outer membrane efflux proteins (OEP)"/>
    <property type="match status" value="1"/>
</dbReference>
<comment type="subcellular location">
    <subcellularLocation>
        <location evidence="2">Cell membrane</location>
        <topology evidence="2">Lipid-anchor</topology>
    </subcellularLocation>
</comment>
<keyword evidence="5" id="KW-1185">Reference proteome</keyword>
<comment type="similarity">
    <text evidence="1 2">Belongs to the outer membrane factor (OMF) (TC 1.B.17) family.</text>
</comment>
<feature type="coiled-coil region" evidence="3">
    <location>
        <begin position="216"/>
        <end position="243"/>
    </location>
</feature>
<evidence type="ECO:0000313" key="4">
    <source>
        <dbReference type="EMBL" id="PWF24672.1"/>
    </source>
</evidence>
<comment type="caution">
    <text evidence="4">The sequence shown here is derived from an EMBL/GenBank/DDBJ whole genome shotgun (WGS) entry which is preliminary data.</text>
</comment>
<dbReference type="Gene3D" id="1.20.1600.10">
    <property type="entry name" value="Outer membrane efflux proteins (OEP)"/>
    <property type="match status" value="1"/>
</dbReference>
<dbReference type="InterPro" id="IPR003423">
    <property type="entry name" value="OMP_efflux"/>
</dbReference>
<dbReference type="PANTHER" id="PTHR30203">
    <property type="entry name" value="OUTER MEMBRANE CATION EFFLUX PROTEIN"/>
    <property type="match status" value="1"/>
</dbReference>
<accession>A0A2V1K6S6</accession>
<reference evidence="5" key="1">
    <citation type="submission" date="2018-05" db="EMBL/GenBank/DDBJ databases">
        <authorList>
            <person name="Li Y."/>
        </authorList>
    </citation>
    <scope>NUCLEOTIDE SEQUENCE [LARGE SCALE GENOMIC DNA]</scope>
    <source>
        <strain evidence="5">3d-2-2</strain>
    </source>
</reference>
<dbReference type="Pfam" id="PF02321">
    <property type="entry name" value="OEP"/>
    <property type="match status" value="2"/>
</dbReference>
<protein>
    <submittedName>
        <fullName evidence="4">Multidrug transporter</fullName>
    </submittedName>
</protein>
<keyword evidence="3" id="KW-0175">Coiled coil</keyword>
<evidence type="ECO:0000256" key="2">
    <source>
        <dbReference type="RuleBase" id="RU362097"/>
    </source>
</evidence>
<evidence type="ECO:0000256" key="3">
    <source>
        <dbReference type="SAM" id="Coils"/>
    </source>
</evidence>